<dbReference type="PANTHER" id="PTHR39176:SF1">
    <property type="entry name" value="PERIPLASMIC PROTEIN"/>
    <property type="match status" value="1"/>
</dbReference>
<sequence length="331" mass="33548">MKNKRIWLVIVCILVVGVLVTRYTSSVVNRGEPSQEMAAGGGAEMRMAEVEAEAAPAAGAGAMPETTAGSPSPAVKEKRSVQDAPTTQVEESGMTGVQEDEAFAEAAPAMAAETPAAGTAGGPGAREAADPAAAAASGSAGPGATAATGAAPDSGAASGAPGASSGTGASSDAGNGPGAGPGAASTTASMPASPLEGVGSRAENTTLVPDTDYRQRLVDLDNQIQKLREEDKDSSAYSLKASAESELKLWEGEMNTVYNALLDKLNEEDAASLAAEQQEWMKSREARAVENNAKNNAGSLEGVGVTTSLTALTRDRAYELVERYEELIQSK</sequence>
<feature type="region of interest" description="Disordered" evidence="1">
    <location>
        <begin position="51"/>
        <end position="95"/>
    </location>
</feature>
<organism evidence="3 4">
    <name type="scientific">Enterocloster asparagiformis</name>
    <dbReference type="NCBI Taxonomy" id="333367"/>
    <lineage>
        <taxon>Bacteria</taxon>
        <taxon>Bacillati</taxon>
        <taxon>Bacillota</taxon>
        <taxon>Clostridia</taxon>
        <taxon>Lachnospirales</taxon>
        <taxon>Lachnospiraceae</taxon>
        <taxon>Enterocloster</taxon>
    </lineage>
</organism>
<gene>
    <name evidence="3" type="ORF">DWV29_01485</name>
</gene>
<dbReference type="Pfam" id="PF07007">
    <property type="entry name" value="LprI"/>
    <property type="match status" value="1"/>
</dbReference>
<comment type="caution">
    <text evidence="3">The sequence shown here is derived from an EMBL/GenBank/DDBJ whole genome shotgun (WGS) entry which is preliminary data.</text>
</comment>
<feature type="domain" description="Lysozyme inhibitor LprI-like N-terminal" evidence="2">
    <location>
        <begin position="232"/>
        <end position="320"/>
    </location>
</feature>
<feature type="compositionally biased region" description="Low complexity" evidence="1">
    <location>
        <begin position="53"/>
        <end position="69"/>
    </location>
</feature>
<feature type="compositionally biased region" description="Low complexity" evidence="1">
    <location>
        <begin position="130"/>
        <end position="174"/>
    </location>
</feature>
<reference evidence="3 4" key="1">
    <citation type="submission" date="2018-08" db="EMBL/GenBank/DDBJ databases">
        <title>A genome reference for cultivated species of the human gut microbiota.</title>
        <authorList>
            <person name="Zou Y."/>
            <person name="Xue W."/>
            <person name="Luo G."/>
        </authorList>
    </citation>
    <scope>NUCLEOTIDE SEQUENCE [LARGE SCALE GENOMIC DNA]</scope>
    <source>
        <strain evidence="3 4">AF04-15</strain>
    </source>
</reference>
<evidence type="ECO:0000259" key="2">
    <source>
        <dbReference type="Pfam" id="PF07007"/>
    </source>
</evidence>
<dbReference type="EMBL" id="QSBM01000001">
    <property type="protein sequence ID" value="RGX32919.1"/>
    <property type="molecule type" value="Genomic_DNA"/>
</dbReference>
<dbReference type="Gene3D" id="1.20.1270.180">
    <property type="match status" value="1"/>
</dbReference>
<proteinExistence type="predicted"/>
<dbReference type="InterPro" id="IPR009739">
    <property type="entry name" value="LprI-like_N"/>
</dbReference>
<dbReference type="PANTHER" id="PTHR39176">
    <property type="entry name" value="PERIPLASMIC PROTEIN-RELATED"/>
    <property type="match status" value="1"/>
</dbReference>
<feature type="region of interest" description="Disordered" evidence="1">
    <location>
        <begin position="114"/>
        <end position="214"/>
    </location>
</feature>
<evidence type="ECO:0000313" key="4">
    <source>
        <dbReference type="Proteomes" id="UP000283880"/>
    </source>
</evidence>
<dbReference type="RefSeq" id="WP_117777005.1">
    <property type="nucleotide sequence ID" value="NZ_JAWRJJ010000482.1"/>
</dbReference>
<dbReference type="Proteomes" id="UP000283880">
    <property type="component" value="Unassembled WGS sequence"/>
</dbReference>
<evidence type="ECO:0000313" key="3">
    <source>
        <dbReference type="EMBL" id="RGX32919.1"/>
    </source>
</evidence>
<protein>
    <submittedName>
        <fullName evidence="3">DUF1311 domain-containing protein</fullName>
    </submittedName>
</protein>
<name>A0A413FL33_9FIRM</name>
<evidence type="ECO:0000256" key="1">
    <source>
        <dbReference type="SAM" id="MobiDB-lite"/>
    </source>
</evidence>
<dbReference type="OrthoDB" id="2438161at2"/>
<dbReference type="AlphaFoldDB" id="A0A413FL33"/>
<feature type="compositionally biased region" description="Low complexity" evidence="1">
    <location>
        <begin position="182"/>
        <end position="194"/>
    </location>
</feature>
<accession>A0A413FL33</accession>